<feature type="compositionally biased region" description="Acidic residues" evidence="1">
    <location>
        <begin position="258"/>
        <end position="277"/>
    </location>
</feature>
<feature type="region of interest" description="Disordered" evidence="1">
    <location>
        <begin position="252"/>
        <end position="277"/>
    </location>
</feature>
<evidence type="ECO:0000313" key="3">
    <source>
        <dbReference type="EMBL" id="MDM8156935.1"/>
    </source>
</evidence>
<name>A0ABT7UBC4_9FIRM</name>
<comment type="caution">
    <text evidence="3">The sequence shown here is derived from an EMBL/GenBank/DDBJ whole genome shotgun (WGS) entry which is preliminary data.</text>
</comment>
<feature type="transmembrane region" description="Helical" evidence="2">
    <location>
        <begin position="12"/>
        <end position="34"/>
    </location>
</feature>
<evidence type="ECO:0000256" key="2">
    <source>
        <dbReference type="SAM" id="Phobius"/>
    </source>
</evidence>
<dbReference type="Proteomes" id="UP001529340">
    <property type="component" value="Unassembled WGS sequence"/>
</dbReference>
<reference evidence="3" key="1">
    <citation type="submission" date="2023-06" db="EMBL/GenBank/DDBJ databases">
        <title>Identification and characterization of horizontal gene transfer across gut microbiota members of farm animals based on homology search.</title>
        <authorList>
            <person name="Schwarzerova J."/>
            <person name="Nykrynova M."/>
            <person name="Jureckova K."/>
            <person name="Cejkova D."/>
            <person name="Rychlik I."/>
        </authorList>
    </citation>
    <scope>NUCLEOTIDE SEQUENCE</scope>
    <source>
        <strain evidence="3">ET39</strain>
    </source>
</reference>
<keyword evidence="4" id="KW-1185">Reference proteome</keyword>
<organism evidence="3 4">
    <name type="scientific">Amedibacillus dolichus</name>
    <dbReference type="NCBI Taxonomy" id="31971"/>
    <lineage>
        <taxon>Bacteria</taxon>
        <taxon>Bacillati</taxon>
        <taxon>Bacillota</taxon>
        <taxon>Erysipelotrichia</taxon>
        <taxon>Erysipelotrichales</taxon>
        <taxon>Erysipelotrichaceae</taxon>
        <taxon>Amedibacillus</taxon>
    </lineage>
</organism>
<dbReference type="EMBL" id="JAUDCG010000015">
    <property type="protein sequence ID" value="MDM8156935.1"/>
    <property type="molecule type" value="Genomic_DNA"/>
</dbReference>
<reference evidence="3" key="2">
    <citation type="submission" date="2023-06" db="EMBL/GenBank/DDBJ databases">
        <authorList>
            <person name="Zeman M."/>
            <person name="Kubasova T."/>
            <person name="Jahodarova E."/>
            <person name="Nykrynova M."/>
            <person name="Rychlik I."/>
        </authorList>
    </citation>
    <scope>NUCLEOTIDE SEQUENCE</scope>
    <source>
        <strain evidence="3">ET39</strain>
    </source>
</reference>
<protein>
    <submittedName>
        <fullName evidence="3">Uncharacterized protein</fullName>
    </submittedName>
</protein>
<evidence type="ECO:0000256" key="1">
    <source>
        <dbReference type="SAM" id="MobiDB-lite"/>
    </source>
</evidence>
<sequence>MHSFIEYVRRNIMFVVILTAIILVTAGLVIYQMVLAAPTQGDTQEPADTPQSVEPGSSETAIVGFSGRMSSDDVIVLSWEIDTGDQNVISSALYYEDETKGDIWIADVTNHTSYQLSQDAYQFGGGENTFKIICTLENDEQISARTTVNIIQLEDVSLEQEATDEGIRLYLHYFSTPGASIDVPILSFYGNGAADFTVHYENTQRSEENGQVQTTVSYLLRDDGAPAGDYRFTLTFRFLQLNQSYEYTVRYEKQEETAPVEDPEVTEDEQPAEENHG</sequence>
<keyword evidence="2" id="KW-0472">Membrane</keyword>
<proteinExistence type="predicted"/>
<accession>A0ABT7UBC4</accession>
<dbReference type="RefSeq" id="WP_289607400.1">
    <property type="nucleotide sequence ID" value="NZ_JAUDCG010000015.1"/>
</dbReference>
<gene>
    <name evidence="3" type="ORF">QUV96_04700</name>
</gene>
<keyword evidence="2" id="KW-1133">Transmembrane helix</keyword>
<evidence type="ECO:0000313" key="4">
    <source>
        <dbReference type="Proteomes" id="UP001529340"/>
    </source>
</evidence>
<keyword evidence="2" id="KW-0812">Transmembrane</keyword>